<dbReference type="Gene3D" id="1.20.120.520">
    <property type="entry name" value="nmb1532 protein domain like"/>
    <property type="match status" value="1"/>
</dbReference>
<evidence type="ECO:0000313" key="2">
    <source>
        <dbReference type="EMBL" id="GAA0034094.1"/>
    </source>
</evidence>
<reference evidence="2 3" key="1">
    <citation type="submission" date="2024-01" db="EMBL/GenBank/DDBJ databases">
        <title>Characterization of antibiotic resistant novel bacterial strains and their environmental applications.</title>
        <authorList>
            <person name="Manzoor S."/>
            <person name="Abbas S."/>
            <person name="Arshad M."/>
            <person name="Ahmed I."/>
        </authorList>
    </citation>
    <scope>NUCLEOTIDE SEQUENCE [LARGE SCALE GENOMIC DNA]</scope>
    <source>
        <strain evidence="2 3">NCCP-602</strain>
    </source>
</reference>
<evidence type="ECO:0000259" key="1">
    <source>
        <dbReference type="Pfam" id="PF01814"/>
    </source>
</evidence>
<proteinExistence type="predicted"/>
<feature type="domain" description="Hemerythrin-like" evidence="1">
    <location>
        <begin position="13"/>
        <end position="137"/>
    </location>
</feature>
<gene>
    <name evidence="2" type="ORF">NCCP602_00550</name>
</gene>
<sequence>MMSPTAPGCDIRDLYIIHRVLRTAFSRAPGLVAAAGDDPARHELLDAHIKEITEALHRHHHGEDLTLWDRLAERRPACALHVEQMRAQHADIGRRLTDVKNAHARWKADRSGANAELAAALEAVDTVLAAHLGDEEAFVAEHAPALLTQTEWDEMRDHGIAGIPKNRLLIQLGYMLRAFESEEERAEFWRAIPLPARAMYRLFGERQLTRELTALYGPDDAAGRSADA</sequence>
<protein>
    <recommendedName>
        <fullName evidence="1">Hemerythrin-like domain-containing protein</fullName>
    </recommendedName>
</protein>
<keyword evidence="3" id="KW-1185">Reference proteome</keyword>
<dbReference type="Proteomes" id="UP001498238">
    <property type="component" value="Unassembled WGS sequence"/>
</dbReference>
<name>A0ABN0SJ44_9MICO</name>
<evidence type="ECO:0000313" key="3">
    <source>
        <dbReference type="Proteomes" id="UP001498238"/>
    </source>
</evidence>
<comment type="caution">
    <text evidence="2">The sequence shown here is derived from an EMBL/GenBank/DDBJ whole genome shotgun (WGS) entry which is preliminary data.</text>
</comment>
<dbReference type="EMBL" id="BAAAAF010000001">
    <property type="protein sequence ID" value="GAA0034094.1"/>
    <property type="molecule type" value="Genomic_DNA"/>
</dbReference>
<organism evidence="2 3">
    <name type="scientific">Brevibacterium metallidurans</name>
    <dbReference type="NCBI Taxonomy" id="1482676"/>
    <lineage>
        <taxon>Bacteria</taxon>
        <taxon>Bacillati</taxon>
        <taxon>Actinomycetota</taxon>
        <taxon>Actinomycetes</taxon>
        <taxon>Micrococcales</taxon>
        <taxon>Brevibacteriaceae</taxon>
        <taxon>Brevibacterium</taxon>
    </lineage>
</organism>
<accession>A0ABN0SJ44</accession>
<dbReference type="Pfam" id="PF01814">
    <property type="entry name" value="Hemerythrin"/>
    <property type="match status" value="1"/>
</dbReference>
<dbReference type="InterPro" id="IPR012312">
    <property type="entry name" value="Hemerythrin-like"/>
</dbReference>